<feature type="chain" id="PRO_5003468298" evidence="2">
    <location>
        <begin position="29"/>
        <end position="421"/>
    </location>
</feature>
<evidence type="ECO:0000313" key="4">
    <source>
        <dbReference type="Proteomes" id="UP000008315"/>
    </source>
</evidence>
<keyword evidence="4" id="KW-1185">Reference proteome</keyword>
<dbReference type="RefSeq" id="WP_014149446.1">
    <property type="nucleotide sequence ID" value="NC_016112.1"/>
</dbReference>
<sequence length="421" mass="48215">MNKQTYFRLLRTGFLVGLTLFSALAVQAQEKAVSEETFKVLKEADEALRKGQSEQALRQLRTIQSQVAGKPYDHAVVQQYLAYAYSGANDFRGARQAANAALNSKLLDADAEHGLRNIAGQAAFHLEAYRESVTHLDQWLQREPRADADIYYMVAYAAYRANMSRSATRHLERAVALKKSPPAEWIQLLLSLYVESKDYSKAEPLVKRLIADSPNKREWWRYLSGLYAQQNRHDRAISTMMLAYYIGEVRQEDVLNLVKFHAQQGYPSKAARLLETEIENKRVPRNYENLKLLFGCWQLAREHNRARRVLTEAAAISPNGEDYLLSGRIAMQRGDWTIAKQEFQKSLQRGGLKRKAHARLWLGIAALKSQDETLARQSLEAVLNVADVKQEAAYWLKRMERGKKRHKHHKHDRHGEGLGES</sequence>
<dbReference type="HOGENOM" id="CLU_038151_1_0_6"/>
<feature type="signal peptide" evidence="2">
    <location>
        <begin position="1"/>
        <end position="28"/>
    </location>
</feature>
<dbReference type="STRING" id="1091494.MEALZ_3017"/>
<dbReference type="Pfam" id="PF13432">
    <property type="entry name" value="TPR_16"/>
    <property type="match status" value="2"/>
</dbReference>
<evidence type="ECO:0000256" key="2">
    <source>
        <dbReference type="SAM" id="SignalP"/>
    </source>
</evidence>
<dbReference type="AlphaFoldDB" id="G4T209"/>
<proteinExistence type="predicted"/>
<dbReference type="SUPFAM" id="SSF48452">
    <property type="entry name" value="TPR-like"/>
    <property type="match status" value="2"/>
</dbReference>
<dbReference type="Proteomes" id="UP000008315">
    <property type="component" value="Chromosome"/>
</dbReference>
<feature type="region of interest" description="Disordered" evidence="1">
    <location>
        <begin position="400"/>
        <end position="421"/>
    </location>
</feature>
<keyword evidence="2" id="KW-0732">Signal</keyword>
<dbReference type="InterPro" id="IPR011990">
    <property type="entry name" value="TPR-like_helical_dom_sf"/>
</dbReference>
<dbReference type="KEGG" id="mah:MEALZ_3017"/>
<gene>
    <name evidence="3" type="ordered locus">MEALZ_3017</name>
</gene>
<feature type="compositionally biased region" description="Basic residues" evidence="1">
    <location>
        <begin position="400"/>
        <end position="412"/>
    </location>
</feature>
<reference evidence="4" key="1">
    <citation type="journal article" date="2012" name="J. Bacteriol.">
        <title>Genome sequence of the haloalkaliphilic methanotrophic bacterium Methylomicrobium alcaliphilum 20Z.</title>
        <authorList>
            <person name="Vuilleumier S."/>
            <person name="Khmelenina V.N."/>
            <person name="Bringel F."/>
            <person name="Reshetnikov A.S."/>
            <person name="Lajus A."/>
            <person name="Mangenot S."/>
            <person name="Rouy Z."/>
            <person name="Op den Camp H.J."/>
            <person name="Jetten M.S."/>
            <person name="Dispirito A.A."/>
            <person name="Dunfield P."/>
            <person name="Klotz M.G."/>
            <person name="Semrau J.D."/>
            <person name="Stein L.Y."/>
            <person name="Barbe V."/>
            <person name="Medigue C."/>
            <person name="Trotsenko Y.A."/>
            <person name="Kalyuzhnaya M.G."/>
        </authorList>
    </citation>
    <scope>NUCLEOTIDE SEQUENCE [LARGE SCALE GENOMIC DNA]</scope>
    <source>
        <strain evidence="4">DSM 19304 / NCIMB 14124 / VKM B-2133 / 20Z</strain>
    </source>
</reference>
<organism evidence="3 4">
    <name type="scientific">Methylotuvimicrobium alcaliphilum (strain DSM 19304 / NCIMB 14124 / VKM B-2133 / 20Z)</name>
    <name type="common">Methylomicrobium alcaliphilum</name>
    <dbReference type="NCBI Taxonomy" id="1091494"/>
    <lineage>
        <taxon>Bacteria</taxon>
        <taxon>Pseudomonadati</taxon>
        <taxon>Pseudomonadota</taxon>
        <taxon>Gammaproteobacteria</taxon>
        <taxon>Methylococcales</taxon>
        <taxon>Methylococcaceae</taxon>
        <taxon>Methylotuvimicrobium</taxon>
    </lineage>
</organism>
<dbReference type="EMBL" id="FO082060">
    <property type="protein sequence ID" value="CCE24683.1"/>
    <property type="molecule type" value="Genomic_DNA"/>
</dbReference>
<accession>G4T209</accession>
<dbReference type="PATRIC" id="fig|271065.3.peg.3109"/>
<evidence type="ECO:0000256" key="1">
    <source>
        <dbReference type="SAM" id="MobiDB-lite"/>
    </source>
</evidence>
<evidence type="ECO:0000313" key="3">
    <source>
        <dbReference type="EMBL" id="CCE24683.1"/>
    </source>
</evidence>
<protein>
    <submittedName>
        <fullName evidence="3">Uncharacterized protein</fullName>
    </submittedName>
</protein>
<dbReference type="Gene3D" id="1.25.40.10">
    <property type="entry name" value="Tetratricopeptide repeat domain"/>
    <property type="match status" value="2"/>
</dbReference>
<name>G4T209_META2</name>